<organism evidence="2">
    <name type="scientific">Caldilineaceae bacterium SB0664_bin_27</name>
    <dbReference type="NCBI Taxonomy" id="2605260"/>
    <lineage>
        <taxon>Bacteria</taxon>
        <taxon>Bacillati</taxon>
        <taxon>Chloroflexota</taxon>
        <taxon>Caldilineae</taxon>
        <taxon>Caldilineales</taxon>
        <taxon>Caldilineaceae</taxon>
    </lineage>
</organism>
<dbReference type="AlphaFoldDB" id="A0A6B0YUH5"/>
<proteinExistence type="predicted"/>
<feature type="compositionally biased region" description="Basic and acidic residues" evidence="1">
    <location>
        <begin position="12"/>
        <end position="21"/>
    </location>
</feature>
<feature type="region of interest" description="Disordered" evidence="1">
    <location>
        <begin position="1"/>
        <end position="22"/>
    </location>
</feature>
<sequence length="100" mass="11142">MPISAPSLGDEEDRRDPRFQDDDLYDSESLAFPGLTADQAEAVLKRLGAGVVEKLALVEGIGWQARIEPVQGGVEIHFRAHDELIDDLLRRCEQQAEREA</sequence>
<comment type="caution">
    <text evidence="2">The sequence shown here is derived from an EMBL/GenBank/DDBJ whole genome shotgun (WGS) entry which is preliminary data.</text>
</comment>
<reference evidence="2" key="1">
    <citation type="submission" date="2019-09" db="EMBL/GenBank/DDBJ databases">
        <title>Characterisation of the sponge microbiome using genome-centric metagenomics.</title>
        <authorList>
            <person name="Engelberts J.P."/>
            <person name="Robbins S.J."/>
            <person name="De Goeij J.M."/>
            <person name="Aranda M."/>
            <person name="Bell S.C."/>
            <person name="Webster N.S."/>
        </authorList>
    </citation>
    <scope>NUCLEOTIDE SEQUENCE</scope>
    <source>
        <strain evidence="2">SB0664_bin_27</strain>
    </source>
</reference>
<evidence type="ECO:0000313" key="2">
    <source>
        <dbReference type="EMBL" id="MXY94764.1"/>
    </source>
</evidence>
<name>A0A6B0YUH5_9CHLR</name>
<dbReference type="EMBL" id="VXRG01000126">
    <property type="protein sequence ID" value="MXY94764.1"/>
    <property type="molecule type" value="Genomic_DNA"/>
</dbReference>
<gene>
    <name evidence="2" type="ORF">F4Y42_15100</name>
</gene>
<protein>
    <submittedName>
        <fullName evidence="2">Uncharacterized protein</fullName>
    </submittedName>
</protein>
<accession>A0A6B0YUH5</accession>
<evidence type="ECO:0000256" key="1">
    <source>
        <dbReference type="SAM" id="MobiDB-lite"/>
    </source>
</evidence>